<feature type="transmembrane region" description="Helical" evidence="5">
    <location>
        <begin position="350"/>
        <end position="367"/>
    </location>
</feature>
<name>M9R9N1_9RHOB</name>
<evidence type="ECO:0000313" key="8">
    <source>
        <dbReference type="Proteomes" id="UP000005307"/>
    </source>
</evidence>
<evidence type="ECO:0000256" key="4">
    <source>
        <dbReference type="ARBA" id="ARBA00023136"/>
    </source>
</evidence>
<feature type="transmembrane region" description="Helical" evidence="5">
    <location>
        <begin position="67"/>
        <end position="87"/>
    </location>
</feature>
<feature type="domain" description="Ion transport" evidence="6">
    <location>
        <begin position="41"/>
        <end position="177"/>
    </location>
</feature>
<accession>M9R9N1</accession>
<organism evidence="7 8">
    <name type="scientific">Octadecabacter antarcticus 307</name>
    <dbReference type="NCBI Taxonomy" id="391626"/>
    <lineage>
        <taxon>Bacteria</taxon>
        <taxon>Pseudomonadati</taxon>
        <taxon>Pseudomonadota</taxon>
        <taxon>Alphaproteobacteria</taxon>
        <taxon>Rhodobacterales</taxon>
        <taxon>Roseobacteraceae</taxon>
        <taxon>Octadecabacter</taxon>
    </lineage>
</organism>
<reference evidence="7 8" key="1">
    <citation type="journal article" date="2013" name="PLoS ONE">
        <title>Poles Apart: Arctic and Antarctic Octadecabacter strains Share High Genome Plasticity and a New Type of Xanthorhodopsin.</title>
        <authorList>
            <person name="Vollmers J."/>
            <person name="Voget S."/>
            <person name="Dietrich S."/>
            <person name="Gollnow K."/>
            <person name="Smits M."/>
            <person name="Meyer K."/>
            <person name="Brinkhoff T."/>
            <person name="Simon M."/>
            <person name="Daniel R."/>
        </authorList>
    </citation>
    <scope>NUCLEOTIDE SEQUENCE [LARGE SCALE GENOMIC DNA]</scope>
    <source>
        <strain evidence="7 8">307</strain>
    </source>
</reference>
<dbReference type="Gene3D" id="1.20.120.350">
    <property type="entry name" value="Voltage-gated potassium channels. Chain C"/>
    <property type="match status" value="1"/>
</dbReference>
<sequence>MLTYLRILLKMHKIVMHWKPSTLRAELQYPETHTGRRYLGLLIITIILSVLYLFVQEEYPTIAPLGSPQLLIFEFFILFVFFIDFALRVLTIQIKLSDFVFLILDFMAILPSLIIVIYYLGLIQDAELEFLALLRLFRLARIMKLLRMQNVLINIFGASVLTLVFGVMSFHLGLRVFLLEVSSAIDFKITGLLEHQILMVAVPAVGSVFGIALAITFGIAKRKQIEISELHRLAIDSLDMFEADIKQIPLDKEWKGTASWRVDITRFLNEEITYTIMKSRTILMLQEVRIATMSRPSLDVPFHNNLVVAISRFLTKTQIEFHPVFYVWLNVIAQLYFLLVLLVAPGLTGILIQMLIIFVFQGLVVIIDDMDHAVDKKVTLLNSKILDV</sequence>
<protein>
    <recommendedName>
        <fullName evidence="6">Ion transport domain-containing protein</fullName>
    </recommendedName>
</protein>
<dbReference type="RefSeq" id="WP_015500482.1">
    <property type="nucleotide sequence ID" value="NC_020911.1"/>
</dbReference>
<feature type="transmembrane region" description="Helical" evidence="5">
    <location>
        <begin position="38"/>
        <end position="55"/>
    </location>
</feature>
<dbReference type="OrthoDB" id="7831179at2"/>
<feature type="transmembrane region" description="Helical" evidence="5">
    <location>
        <begin position="155"/>
        <end position="177"/>
    </location>
</feature>
<proteinExistence type="predicted"/>
<dbReference type="STRING" id="391626.OAN307_c29430"/>
<dbReference type="Proteomes" id="UP000005307">
    <property type="component" value="Chromosome"/>
</dbReference>
<evidence type="ECO:0000313" key="7">
    <source>
        <dbReference type="EMBL" id="AGI68493.1"/>
    </source>
</evidence>
<keyword evidence="8" id="KW-1185">Reference proteome</keyword>
<keyword evidence="3 5" id="KW-1133">Transmembrane helix</keyword>
<comment type="subcellular location">
    <subcellularLocation>
        <location evidence="1">Membrane</location>
        <topology evidence="1">Multi-pass membrane protein</topology>
    </subcellularLocation>
</comment>
<dbReference type="GO" id="GO:0016020">
    <property type="term" value="C:membrane"/>
    <property type="evidence" value="ECO:0007669"/>
    <property type="project" value="UniProtKB-SubCell"/>
</dbReference>
<dbReference type="AlphaFoldDB" id="M9R9N1"/>
<evidence type="ECO:0000256" key="3">
    <source>
        <dbReference type="ARBA" id="ARBA00022989"/>
    </source>
</evidence>
<dbReference type="GO" id="GO:0005216">
    <property type="term" value="F:monoatomic ion channel activity"/>
    <property type="evidence" value="ECO:0007669"/>
    <property type="project" value="InterPro"/>
</dbReference>
<feature type="transmembrane region" description="Helical" evidence="5">
    <location>
        <begin position="99"/>
        <end position="120"/>
    </location>
</feature>
<evidence type="ECO:0000259" key="6">
    <source>
        <dbReference type="Pfam" id="PF00520"/>
    </source>
</evidence>
<keyword evidence="4 5" id="KW-0472">Membrane</keyword>
<dbReference type="KEGG" id="oat:OAN307_c29430"/>
<dbReference type="InterPro" id="IPR027359">
    <property type="entry name" value="Volt_channel_dom_sf"/>
</dbReference>
<gene>
    <name evidence="7" type="ORF">OAN307_c29430</name>
</gene>
<dbReference type="EMBL" id="CP003740">
    <property type="protein sequence ID" value="AGI68493.1"/>
    <property type="molecule type" value="Genomic_DNA"/>
</dbReference>
<dbReference type="HOGENOM" id="CLU_711400_0_0_5"/>
<dbReference type="InterPro" id="IPR005821">
    <property type="entry name" value="Ion_trans_dom"/>
</dbReference>
<feature type="transmembrane region" description="Helical" evidence="5">
    <location>
        <begin position="197"/>
        <end position="220"/>
    </location>
</feature>
<keyword evidence="2 5" id="KW-0812">Transmembrane</keyword>
<evidence type="ECO:0000256" key="1">
    <source>
        <dbReference type="ARBA" id="ARBA00004141"/>
    </source>
</evidence>
<evidence type="ECO:0000256" key="5">
    <source>
        <dbReference type="SAM" id="Phobius"/>
    </source>
</evidence>
<evidence type="ECO:0000256" key="2">
    <source>
        <dbReference type="ARBA" id="ARBA00022692"/>
    </source>
</evidence>
<feature type="transmembrane region" description="Helical" evidence="5">
    <location>
        <begin position="324"/>
        <end position="344"/>
    </location>
</feature>
<feature type="transmembrane region" description="Helical" evidence="5">
    <location>
        <begin position="126"/>
        <end position="143"/>
    </location>
</feature>
<dbReference type="Pfam" id="PF00520">
    <property type="entry name" value="Ion_trans"/>
    <property type="match status" value="1"/>
</dbReference>